<dbReference type="Gene3D" id="2.70.150.10">
    <property type="entry name" value="Calcium-transporting ATPase, cytoplasmic transduction domain A"/>
    <property type="match status" value="1"/>
</dbReference>
<feature type="transmembrane region" description="Helical" evidence="13">
    <location>
        <begin position="1520"/>
        <end position="1538"/>
    </location>
</feature>
<feature type="transmembrane region" description="Helical" evidence="13">
    <location>
        <begin position="381"/>
        <end position="408"/>
    </location>
</feature>
<evidence type="ECO:0000256" key="5">
    <source>
        <dbReference type="ARBA" id="ARBA00022741"/>
    </source>
</evidence>
<feature type="transmembrane region" description="Helical" evidence="13">
    <location>
        <begin position="1370"/>
        <end position="1389"/>
    </location>
</feature>
<dbReference type="InterPro" id="IPR006544">
    <property type="entry name" value="P-type_TPase_V"/>
</dbReference>
<feature type="transmembrane region" description="Helical" evidence="13">
    <location>
        <begin position="1488"/>
        <end position="1508"/>
    </location>
</feature>
<dbReference type="SUPFAM" id="SSF81665">
    <property type="entry name" value="Calcium ATPase, transmembrane domain M"/>
    <property type="match status" value="1"/>
</dbReference>
<dbReference type="Gene3D" id="3.40.50.1000">
    <property type="entry name" value="HAD superfamily/HAD-like"/>
    <property type="match status" value="3"/>
</dbReference>
<dbReference type="InterPro" id="IPR059000">
    <property type="entry name" value="ATPase_P-type_domA"/>
</dbReference>
<evidence type="ECO:0000313" key="15">
    <source>
        <dbReference type="EMBL" id="KAF5835494.1"/>
    </source>
</evidence>
<feature type="transmembrane region" description="Helical" evidence="13">
    <location>
        <begin position="420"/>
        <end position="442"/>
    </location>
</feature>
<feature type="region of interest" description="Disordered" evidence="12">
    <location>
        <begin position="819"/>
        <end position="864"/>
    </location>
</feature>
<evidence type="ECO:0000256" key="6">
    <source>
        <dbReference type="ARBA" id="ARBA00022840"/>
    </source>
</evidence>
<feature type="transmembrane region" description="Helical" evidence="13">
    <location>
        <begin position="1558"/>
        <end position="1580"/>
    </location>
</feature>
<feature type="region of interest" description="Disordered" evidence="12">
    <location>
        <begin position="1123"/>
        <end position="1158"/>
    </location>
</feature>
<keyword evidence="8" id="KW-1278">Translocase</keyword>
<dbReference type="PRINTS" id="PR00119">
    <property type="entry name" value="CATATPASE"/>
</dbReference>
<evidence type="ECO:0000259" key="14">
    <source>
        <dbReference type="Pfam" id="PF00122"/>
    </source>
</evidence>
<dbReference type="EMBL" id="MU069702">
    <property type="protein sequence ID" value="KAF5835494.1"/>
    <property type="molecule type" value="Genomic_DNA"/>
</dbReference>
<comment type="subcellular location">
    <subcellularLocation>
        <location evidence="1">Membrane</location>
        <topology evidence="1">Multi-pass membrane protein</topology>
    </subcellularLocation>
</comment>
<gene>
    <name evidence="15" type="ORF">DUNSADRAFT_7279</name>
</gene>
<evidence type="ECO:0000256" key="9">
    <source>
        <dbReference type="ARBA" id="ARBA00022989"/>
    </source>
</evidence>
<dbReference type="SUPFAM" id="SSF81660">
    <property type="entry name" value="Metal cation-transporting ATPase, ATP-binding domain N"/>
    <property type="match status" value="1"/>
</dbReference>
<dbReference type="InterPro" id="IPR036412">
    <property type="entry name" value="HAD-like_sf"/>
</dbReference>
<evidence type="ECO:0000256" key="11">
    <source>
        <dbReference type="ARBA" id="ARBA00049360"/>
    </source>
</evidence>
<feature type="domain" description="P-type ATPase A" evidence="14">
    <location>
        <begin position="261"/>
        <end position="367"/>
    </location>
</feature>
<keyword evidence="9 13" id="KW-1133">Transmembrane helix</keyword>
<keyword evidence="2" id="KW-0597">Phosphoprotein</keyword>
<dbReference type="InterPro" id="IPR008250">
    <property type="entry name" value="ATPase_P-typ_transduc_dom_A_sf"/>
</dbReference>
<feature type="compositionally biased region" description="Polar residues" evidence="12">
    <location>
        <begin position="833"/>
        <end position="844"/>
    </location>
</feature>
<evidence type="ECO:0000256" key="13">
    <source>
        <dbReference type="SAM" id="Phobius"/>
    </source>
</evidence>
<feature type="compositionally biased region" description="Basic and acidic residues" evidence="12">
    <location>
        <begin position="1134"/>
        <end position="1146"/>
    </location>
</feature>
<dbReference type="InterPro" id="IPR018303">
    <property type="entry name" value="ATPase_P-typ_P_site"/>
</dbReference>
<protein>
    <recommendedName>
        <fullName evidence="14">P-type ATPase A domain-containing protein</fullName>
    </recommendedName>
</protein>
<evidence type="ECO:0000256" key="10">
    <source>
        <dbReference type="ARBA" id="ARBA00023136"/>
    </source>
</evidence>
<feature type="region of interest" description="Disordered" evidence="12">
    <location>
        <begin position="549"/>
        <end position="577"/>
    </location>
</feature>
<dbReference type="PROSITE" id="PS00154">
    <property type="entry name" value="ATPASE_E1_E2"/>
    <property type="match status" value="1"/>
</dbReference>
<keyword evidence="7" id="KW-0460">Magnesium</keyword>
<keyword evidence="3 13" id="KW-0812">Transmembrane</keyword>
<evidence type="ECO:0000313" key="16">
    <source>
        <dbReference type="Proteomes" id="UP000815325"/>
    </source>
</evidence>
<keyword evidence="6" id="KW-0067">ATP-binding</keyword>
<dbReference type="PANTHER" id="PTHR45630:SF8">
    <property type="entry name" value="CATION-TRANSPORTING ATPASE"/>
    <property type="match status" value="1"/>
</dbReference>
<dbReference type="SUPFAM" id="SSF81653">
    <property type="entry name" value="Calcium ATPase, transduction domain A"/>
    <property type="match status" value="1"/>
</dbReference>
<dbReference type="Gene3D" id="3.40.1110.10">
    <property type="entry name" value="Calcium-transporting ATPase, cytoplasmic domain N"/>
    <property type="match status" value="1"/>
</dbReference>
<evidence type="ECO:0000256" key="2">
    <source>
        <dbReference type="ARBA" id="ARBA00022553"/>
    </source>
</evidence>
<dbReference type="InterPro" id="IPR023299">
    <property type="entry name" value="ATPase_P-typ_cyto_dom_N"/>
</dbReference>
<feature type="compositionally biased region" description="Low complexity" evidence="12">
    <location>
        <begin position="1077"/>
        <end position="1098"/>
    </location>
</feature>
<evidence type="ECO:0000256" key="8">
    <source>
        <dbReference type="ARBA" id="ARBA00022967"/>
    </source>
</evidence>
<feature type="transmembrane region" description="Helical" evidence="13">
    <location>
        <begin position="201"/>
        <end position="221"/>
    </location>
</feature>
<dbReference type="Proteomes" id="UP000815325">
    <property type="component" value="Unassembled WGS sequence"/>
</dbReference>
<dbReference type="SUPFAM" id="SSF56784">
    <property type="entry name" value="HAD-like"/>
    <property type="match status" value="1"/>
</dbReference>
<evidence type="ECO:0000256" key="3">
    <source>
        <dbReference type="ARBA" id="ARBA00022692"/>
    </source>
</evidence>
<dbReference type="Gene3D" id="1.20.1110.10">
    <property type="entry name" value="Calcium-transporting ATPase, transmembrane domain"/>
    <property type="match status" value="1"/>
</dbReference>
<comment type="catalytic activity">
    <reaction evidence="11">
        <text>ATP + H2O = ADP + phosphate + H(+)</text>
        <dbReference type="Rhea" id="RHEA:13065"/>
        <dbReference type="ChEBI" id="CHEBI:15377"/>
        <dbReference type="ChEBI" id="CHEBI:15378"/>
        <dbReference type="ChEBI" id="CHEBI:30616"/>
        <dbReference type="ChEBI" id="CHEBI:43474"/>
        <dbReference type="ChEBI" id="CHEBI:456216"/>
    </reaction>
</comment>
<evidence type="ECO:0000256" key="12">
    <source>
        <dbReference type="SAM" id="MobiDB-lite"/>
    </source>
</evidence>
<proteinExistence type="predicted"/>
<evidence type="ECO:0000256" key="4">
    <source>
        <dbReference type="ARBA" id="ARBA00022723"/>
    </source>
</evidence>
<sequence>MRGDYCAEELDAELVQCLQEVKVLRFYKRPWWKLTLFVIVSAFSSGILWLASLWAPALFSSLTMSDSNPEDADYVYVELLDKRCGVCRVHKCYSDGYKKEVRWFLFHTVRFMYSKRKDTFCPVAPAPRTLATELAHASRDVREGSPRSLSQPNRLRRQQLYGKNLLEVEAPSYWRIFGHDAAQPFYCFQYASVVIWMYEDYYSYSSVVLVITLASIIINVISQYKERKRMSEMAYYVCNVERVSMDSAEQALGPKGPFGLQVVSSLSLVPGDIVVVVPGKAPCDMVLLDGEVVVDETILTGESVPVRKVPYDPDLEGPYSAASSSHCTIFNGTSVVAARGGRGGKPALAMVSATGFSTAKGQLLRAILFPIQHDLHFVKQAMYFICVMLVVACGFYLWNVVAMVGYHASTRDIAVKALDLVTVAVPPALACCLAIATTISVARLKKRGVHVQDNERVRVAGLLDTICFDKTGTLTDIGLELGGVVPATKGSFERPILDSSQLSPSTLELFSTCHGLTQLQHQVVGDPLDQRLFEASGFEIGFEDHLPSIAYAPPSTAPQPSQQPQNPARDSTNTANCASLNAPCESQIAHQYDGSSPEASSPTQLWQHNNKGTDAAVQLPCSSDGCTHSTSTGGASTKTCILGTPAGTQGLAGPFLVVRRCPTASSALSHAAPPSPLSPQALPAFHHRKHTAPMLDSSTSPPLNAVMPQHEQCQQKSSHQQLQVPVSVCATDTATCNEDGGDQQPLLSHCPTRSHALPLDPPVGFRQAAGGVWHNPVLCSPSTGQPVHHSLPHPLDQTGSLEPSGMDGLAARAWANPSTITPELPTMAPLPPSTKTNAEHQASCNDSNDDDDDEVLFSHNPGDGGLGHVDGYHSGIHLATEPFPPSESLHVLRRFDFSSERLRCTSVAMHPDGRLAVHVKGSPERLLAFMDPATVPGNFMPLLKEYTNQGLRVIGMASRQLPASCAPGTALRMSQDELEAGAAFMGLVLMVNRLKPESAPTIAHLHAASIRTAMVTGDHVRTAINVARQCAIMDHFRPALIVDTKKGVEHDSSTAFTFEVVHPVAPTAPTQDRYHKQQLQGTGLNGLPPQPQQLQQAQSASMRCDEEEGIGEDDARRALLAGGAQKSHMTGSRDANHHDHSNEDGHHHHHQQQQQEQRLPDQELALLSHDRASAQTDMGTLLKKSSSPHQDQIPRPNAAGTHTIQRIKPATTTSACDKHGGPPVPDGFLEQCMALRQAALGEMQIAVTGPAWQRLIAEPEDHPDLLQIVLQRGRVFARMSPESKRCLLGMLGFGDVDAHGHAHPGCGYYTGFCGDGANDMGALKGALVGVSLCDAEASIAAPMTSRISHIGVMATVVAEGRCSMVTSLIIFKYTMVYAFIQVLALALLYNRGLTVGNFQWLLEDMLHTTLLASCMGLTEPARKLGLQRPPSRVLCLAVCLPVLAQVAVDAMFQLLALYLLEHELWFAPFNASANKALDISVSEKRPEAGVLFIIACWQLVINALVFNVGKPFRRGLWTNSWLLGVLTVLITFDLYVLWAPGDPFRRKVPAVIDLPLVFRAKLFGLILANLVAAYTADWIVTRAHQVLGHVVNKCLSKCRGYALAKSEPS</sequence>
<organism evidence="15 16">
    <name type="scientific">Dunaliella salina</name>
    <name type="common">Green alga</name>
    <name type="synonym">Protococcus salinus</name>
    <dbReference type="NCBI Taxonomy" id="3046"/>
    <lineage>
        <taxon>Eukaryota</taxon>
        <taxon>Viridiplantae</taxon>
        <taxon>Chlorophyta</taxon>
        <taxon>core chlorophytes</taxon>
        <taxon>Chlorophyceae</taxon>
        <taxon>CS clade</taxon>
        <taxon>Chlamydomonadales</taxon>
        <taxon>Dunaliellaceae</taxon>
        <taxon>Dunaliella</taxon>
    </lineage>
</organism>
<keyword evidence="5" id="KW-0547">Nucleotide-binding</keyword>
<feature type="region of interest" description="Disordered" evidence="12">
    <location>
        <begin position="1182"/>
        <end position="1204"/>
    </location>
</feature>
<reference evidence="15" key="1">
    <citation type="submission" date="2017-08" db="EMBL/GenBank/DDBJ databases">
        <authorList>
            <person name="Polle J.E."/>
            <person name="Barry K."/>
            <person name="Cushman J."/>
            <person name="Schmutz J."/>
            <person name="Tran D."/>
            <person name="Hathwaick L.T."/>
            <person name="Yim W.C."/>
            <person name="Jenkins J."/>
            <person name="Mckie-Krisberg Z.M."/>
            <person name="Prochnik S."/>
            <person name="Lindquist E."/>
            <person name="Dockter R.B."/>
            <person name="Adam C."/>
            <person name="Molina H."/>
            <person name="Bunkerborg J."/>
            <person name="Jin E."/>
            <person name="Buchheim M."/>
            <person name="Magnuson J."/>
        </authorList>
    </citation>
    <scope>NUCLEOTIDE SEQUENCE</scope>
    <source>
        <strain evidence="15">CCAP 19/18</strain>
    </source>
</reference>
<feature type="region of interest" description="Disordered" evidence="12">
    <location>
        <begin position="1069"/>
        <end position="1110"/>
    </location>
</feature>
<feature type="transmembrane region" description="Helical" evidence="13">
    <location>
        <begin position="34"/>
        <end position="55"/>
    </location>
</feature>
<feature type="compositionally biased region" description="Low complexity" evidence="12">
    <location>
        <begin position="550"/>
        <end position="568"/>
    </location>
</feature>
<keyword evidence="16" id="KW-1185">Reference proteome</keyword>
<dbReference type="PANTHER" id="PTHR45630">
    <property type="entry name" value="CATION-TRANSPORTING ATPASE-RELATED"/>
    <property type="match status" value="1"/>
</dbReference>
<evidence type="ECO:0000256" key="7">
    <source>
        <dbReference type="ARBA" id="ARBA00022842"/>
    </source>
</evidence>
<keyword evidence="4" id="KW-0479">Metal-binding</keyword>
<comment type="caution">
    <text evidence="15">The sequence shown here is derived from an EMBL/GenBank/DDBJ whole genome shotgun (WGS) entry which is preliminary data.</text>
</comment>
<name>A0ABQ7GLK5_DUNSA</name>
<dbReference type="InterPro" id="IPR023298">
    <property type="entry name" value="ATPase_P-typ_TM_dom_sf"/>
</dbReference>
<feature type="transmembrane region" description="Helical" evidence="13">
    <location>
        <begin position="1433"/>
        <end position="1460"/>
    </location>
</feature>
<dbReference type="Pfam" id="PF13246">
    <property type="entry name" value="Cation_ATPase"/>
    <property type="match status" value="1"/>
</dbReference>
<accession>A0ABQ7GLK5</accession>
<dbReference type="Pfam" id="PF00122">
    <property type="entry name" value="E1-E2_ATPase"/>
    <property type="match status" value="1"/>
</dbReference>
<evidence type="ECO:0000256" key="1">
    <source>
        <dbReference type="ARBA" id="ARBA00004141"/>
    </source>
</evidence>
<keyword evidence="10 13" id="KW-0472">Membrane</keyword>
<dbReference type="InterPro" id="IPR023214">
    <property type="entry name" value="HAD_sf"/>
</dbReference>